<comment type="caution">
    <text evidence="2">The sequence shown here is derived from an EMBL/GenBank/DDBJ whole genome shotgun (WGS) entry which is preliminary data.</text>
</comment>
<evidence type="ECO:0000313" key="2">
    <source>
        <dbReference type="EMBL" id="KIA78002.1"/>
    </source>
</evidence>
<dbReference type="PANTHER" id="PTHR15004:SF0">
    <property type="entry name" value="GLUTAMYL-TRNA(GLN) AMIDOTRANSFERASE SUBUNIT C, MITOCHONDRIAL"/>
    <property type="match status" value="1"/>
</dbReference>
<dbReference type="InterPro" id="IPR003837">
    <property type="entry name" value="GatC"/>
</dbReference>
<comment type="subunit">
    <text evidence="1">Heterotrimer of A, B and C subunits.</text>
</comment>
<dbReference type="GO" id="GO:0016740">
    <property type="term" value="F:transferase activity"/>
    <property type="evidence" value="ECO:0007669"/>
    <property type="project" value="UniProtKB-KW"/>
</dbReference>
<dbReference type="AlphaFoldDB" id="A0A0C1EA37"/>
<dbReference type="InterPro" id="IPR036113">
    <property type="entry name" value="Asp/Glu-ADT_sf_sub_c"/>
</dbReference>
<comment type="catalytic activity">
    <reaction evidence="1">
        <text>L-aspartyl-tRNA(Asn) + L-glutamine + ATP + H2O = L-asparaginyl-tRNA(Asn) + L-glutamate + ADP + phosphate + 2 H(+)</text>
        <dbReference type="Rhea" id="RHEA:14513"/>
        <dbReference type="Rhea" id="RHEA-COMP:9674"/>
        <dbReference type="Rhea" id="RHEA-COMP:9677"/>
        <dbReference type="ChEBI" id="CHEBI:15377"/>
        <dbReference type="ChEBI" id="CHEBI:15378"/>
        <dbReference type="ChEBI" id="CHEBI:29985"/>
        <dbReference type="ChEBI" id="CHEBI:30616"/>
        <dbReference type="ChEBI" id="CHEBI:43474"/>
        <dbReference type="ChEBI" id="CHEBI:58359"/>
        <dbReference type="ChEBI" id="CHEBI:78515"/>
        <dbReference type="ChEBI" id="CHEBI:78516"/>
        <dbReference type="ChEBI" id="CHEBI:456216"/>
    </reaction>
</comment>
<comment type="similarity">
    <text evidence="1">Belongs to the GatC family.</text>
</comment>
<dbReference type="Pfam" id="PF02686">
    <property type="entry name" value="GatC"/>
    <property type="match status" value="1"/>
</dbReference>
<evidence type="ECO:0000256" key="1">
    <source>
        <dbReference type="HAMAP-Rule" id="MF_00122"/>
    </source>
</evidence>
<dbReference type="PATRIC" id="fig|83552.4.peg.826"/>
<keyword evidence="1 2" id="KW-0436">Ligase</keyword>
<gene>
    <name evidence="1 2" type="primary">gatC</name>
    <name evidence="2" type="ORF">DB43_FF00210</name>
</gene>
<organism evidence="2 3">
    <name type="scientific">Parachlamydia acanthamoebae</name>
    <dbReference type="NCBI Taxonomy" id="83552"/>
    <lineage>
        <taxon>Bacteria</taxon>
        <taxon>Pseudomonadati</taxon>
        <taxon>Chlamydiota</taxon>
        <taxon>Chlamydiia</taxon>
        <taxon>Parachlamydiales</taxon>
        <taxon>Parachlamydiaceae</taxon>
        <taxon>Parachlamydia</taxon>
    </lineage>
</organism>
<reference evidence="2 3" key="1">
    <citation type="journal article" date="2014" name="Mol. Biol. Evol.">
        <title>Massive expansion of Ubiquitination-related gene families within the Chlamydiae.</title>
        <authorList>
            <person name="Domman D."/>
            <person name="Collingro A."/>
            <person name="Lagkouvardos I."/>
            <person name="Gehre L."/>
            <person name="Weinmaier T."/>
            <person name="Rattei T."/>
            <person name="Subtil A."/>
            <person name="Horn M."/>
        </authorList>
    </citation>
    <scope>NUCLEOTIDE SEQUENCE [LARGE SCALE GENOMIC DNA]</scope>
    <source>
        <strain evidence="2 3">OEW1</strain>
    </source>
</reference>
<comment type="function">
    <text evidence="1">Allows the formation of correctly charged Asn-tRNA(Asn) or Gln-tRNA(Gln) through the transamidation of misacylated Asp-tRNA(Asn) or Glu-tRNA(Gln) in organisms which lack either or both of asparaginyl-tRNA or glutaminyl-tRNA synthetases. The reaction takes place in the presence of glutamine and ATP through an activated phospho-Asp-tRNA(Asn) or phospho-Glu-tRNA(Gln).</text>
</comment>
<dbReference type="GO" id="GO:0006450">
    <property type="term" value="P:regulation of translational fidelity"/>
    <property type="evidence" value="ECO:0007669"/>
    <property type="project" value="InterPro"/>
</dbReference>
<keyword evidence="1" id="KW-0067">ATP-binding</keyword>
<comment type="catalytic activity">
    <reaction evidence="1">
        <text>L-glutamyl-tRNA(Gln) + L-glutamine + ATP + H2O = L-glutaminyl-tRNA(Gln) + L-glutamate + ADP + phosphate + H(+)</text>
        <dbReference type="Rhea" id="RHEA:17521"/>
        <dbReference type="Rhea" id="RHEA-COMP:9681"/>
        <dbReference type="Rhea" id="RHEA-COMP:9684"/>
        <dbReference type="ChEBI" id="CHEBI:15377"/>
        <dbReference type="ChEBI" id="CHEBI:15378"/>
        <dbReference type="ChEBI" id="CHEBI:29985"/>
        <dbReference type="ChEBI" id="CHEBI:30616"/>
        <dbReference type="ChEBI" id="CHEBI:43474"/>
        <dbReference type="ChEBI" id="CHEBI:58359"/>
        <dbReference type="ChEBI" id="CHEBI:78520"/>
        <dbReference type="ChEBI" id="CHEBI:78521"/>
        <dbReference type="ChEBI" id="CHEBI:456216"/>
    </reaction>
</comment>
<dbReference type="GO" id="GO:0006412">
    <property type="term" value="P:translation"/>
    <property type="evidence" value="ECO:0007669"/>
    <property type="project" value="UniProtKB-UniRule"/>
</dbReference>
<dbReference type="NCBIfam" id="TIGR00135">
    <property type="entry name" value="gatC"/>
    <property type="match status" value="1"/>
</dbReference>
<protein>
    <recommendedName>
        <fullName evidence="1">Aspartyl/glutamyl-tRNA(Asn/Gln) amidotransferase subunit C</fullName>
        <shortName evidence="1">Asp/Glu-ADT subunit C</shortName>
        <ecNumber evidence="1">6.3.5.-</ecNumber>
    </recommendedName>
</protein>
<proteinExistence type="inferred from homology"/>
<dbReference type="EMBL" id="JSAM01000050">
    <property type="protein sequence ID" value="KIA78002.1"/>
    <property type="molecule type" value="Genomic_DNA"/>
</dbReference>
<keyword evidence="1" id="KW-0648">Protein biosynthesis</keyword>
<name>A0A0C1EA37_9BACT</name>
<evidence type="ECO:0000313" key="3">
    <source>
        <dbReference type="Proteomes" id="UP000031307"/>
    </source>
</evidence>
<dbReference type="GO" id="GO:0005524">
    <property type="term" value="F:ATP binding"/>
    <property type="evidence" value="ECO:0007669"/>
    <property type="project" value="UniProtKB-KW"/>
</dbReference>
<dbReference type="GO" id="GO:0050566">
    <property type="term" value="F:asparaginyl-tRNA synthase (glutamine-hydrolyzing) activity"/>
    <property type="evidence" value="ECO:0007669"/>
    <property type="project" value="RHEA"/>
</dbReference>
<dbReference type="GO" id="GO:0070681">
    <property type="term" value="P:glutaminyl-tRNAGln biosynthesis via transamidation"/>
    <property type="evidence" value="ECO:0007669"/>
    <property type="project" value="TreeGrafter"/>
</dbReference>
<keyword evidence="2" id="KW-0808">Transferase</keyword>
<dbReference type="HAMAP" id="MF_00122">
    <property type="entry name" value="GatC"/>
    <property type="match status" value="1"/>
</dbReference>
<sequence>MFMTLNKETLKNLAQLSRIRCSEEEEEALLKDLQSILDYIDELKEIDTTDVKACNHVLEDISNVTRPDVVGTTLPRKTFLDNSPSQVSGMIRVPLVIKSKS</sequence>
<dbReference type="EC" id="6.3.5.-" evidence="1"/>
<dbReference type="GO" id="GO:0050567">
    <property type="term" value="F:glutaminyl-tRNA synthase (glutamine-hydrolyzing) activity"/>
    <property type="evidence" value="ECO:0007669"/>
    <property type="project" value="UniProtKB-UniRule"/>
</dbReference>
<dbReference type="Proteomes" id="UP000031307">
    <property type="component" value="Unassembled WGS sequence"/>
</dbReference>
<dbReference type="PANTHER" id="PTHR15004">
    <property type="entry name" value="GLUTAMYL-TRNA(GLN) AMIDOTRANSFERASE SUBUNIT C, MITOCHONDRIAL"/>
    <property type="match status" value="1"/>
</dbReference>
<dbReference type="Gene3D" id="1.10.20.60">
    <property type="entry name" value="Glu-tRNAGln amidotransferase C subunit, N-terminal domain"/>
    <property type="match status" value="1"/>
</dbReference>
<dbReference type="SUPFAM" id="SSF141000">
    <property type="entry name" value="Glu-tRNAGln amidotransferase C subunit"/>
    <property type="match status" value="1"/>
</dbReference>
<accession>A0A0C1EA37</accession>
<keyword evidence="1" id="KW-0547">Nucleotide-binding</keyword>